<dbReference type="AlphaFoldDB" id="Q9D475"/>
<feature type="compositionally biased region" description="Basic residues" evidence="1">
    <location>
        <begin position="21"/>
        <end position="42"/>
    </location>
</feature>
<dbReference type="AGR" id="MGI:1921704"/>
<reference evidence="2" key="5">
    <citation type="journal article" date="2001" name="Nature">
        <title>Functional annotation of a full-length mouse cDNA collection.</title>
        <authorList>
            <consortium name="The RIKEN Genome Exploration Research Group Phase II Team and the FANTOM Consortium"/>
        </authorList>
    </citation>
    <scope>NUCLEOTIDE SEQUENCE</scope>
    <source>
        <strain evidence="2">C57BL/6J</strain>
        <tissue evidence="2">Testis</tissue>
    </source>
</reference>
<dbReference type="HOGENOM" id="CLU_2305112_0_0_1"/>
<feature type="region of interest" description="Disordered" evidence="1">
    <location>
        <begin position="1"/>
        <end position="42"/>
    </location>
</feature>
<evidence type="ECO:0000313" key="2">
    <source>
        <dbReference type="EMBL" id="BAB30404.1"/>
    </source>
</evidence>
<reference evidence="2" key="6">
    <citation type="journal article" date="2002" name="Nature">
        <title>Analysis of the mouse transcriptome based on functional annotation of 60,770 full-length cDNAs.</title>
        <authorList>
            <consortium name="The FANTOM Consortium and the RIKEN Genome Exploration Research Group Phase I and II Team"/>
        </authorList>
    </citation>
    <scope>NUCLEOTIDE SEQUENCE</scope>
    <source>
        <strain evidence="2">C57BL/6J</strain>
        <tissue evidence="2">Testis</tissue>
    </source>
</reference>
<evidence type="ECO:0000256" key="1">
    <source>
        <dbReference type="SAM" id="MobiDB-lite"/>
    </source>
</evidence>
<reference evidence="2" key="2">
    <citation type="journal article" date="2000" name="Genome Res.">
        <title>Normalization and subtraction of cap-trapper-selected cDNAs to prepare full-length cDNA libraries for rapid discovery of new genes.</title>
        <authorList>
            <person name="Carninci P."/>
            <person name="Shibata Y."/>
            <person name="Hayatsu N."/>
            <person name="Sugahara Y."/>
            <person name="Shibata K."/>
            <person name="Itoh M."/>
            <person name="Konno H."/>
            <person name="Okazaki Y."/>
            <person name="Muramatsu M."/>
            <person name="Hayashizaki Y."/>
        </authorList>
    </citation>
    <scope>NUCLEOTIDE SEQUENCE</scope>
    <source>
        <strain evidence="2">C57BL/6J</strain>
        <tissue evidence="2">Testis</tissue>
    </source>
</reference>
<reference evidence="2" key="3">
    <citation type="journal article" date="2000" name="Genome Res.">
        <title>RIKEN integrated sequence analysis (RISA) system--384-format sequencing pipeline with 384 multicapillary sequencer.</title>
        <authorList>
            <person name="Shibata K."/>
            <person name="Itoh M."/>
            <person name="Aizawa K."/>
            <person name="Nagaoka S."/>
            <person name="Sasaki N."/>
            <person name="Carninci P."/>
            <person name="Konno H."/>
            <person name="Akiyama J."/>
            <person name="Nishi K."/>
            <person name="Kitsunai T."/>
            <person name="Tashiro H."/>
            <person name="Itoh M."/>
            <person name="Sumi N."/>
            <person name="Ishii Y."/>
            <person name="Nakamura S."/>
            <person name="Hazama M."/>
            <person name="Nishine T."/>
            <person name="Harada A."/>
            <person name="Yamamoto R."/>
            <person name="Matsumoto H."/>
            <person name="Sakaguchi S."/>
            <person name="Ikegami T."/>
            <person name="Kashiwagi K."/>
            <person name="Fujiwake S."/>
            <person name="Inoue K."/>
            <person name="Togawa Y."/>
            <person name="Izawa M."/>
            <person name="Ohara E."/>
            <person name="Watahiki M."/>
            <person name="Yoneda Y."/>
            <person name="Ishikawa T."/>
            <person name="Ozawa K."/>
            <person name="Tanaka T."/>
            <person name="Matsuura S."/>
            <person name="Kawai J."/>
            <person name="Okazaki Y."/>
            <person name="Muramatsu M."/>
            <person name="Inoue Y."/>
            <person name="Kira A."/>
            <person name="Hayashizaki Y."/>
        </authorList>
    </citation>
    <scope>NUCLEOTIDE SEQUENCE</scope>
    <source>
        <strain evidence="2">C57BL/6J</strain>
        <tissue evidence="2">Testis</tissue>
    </source>
</reference>
<organism evidence="2">
    <name type="scientific">Mus musculus</name>
    <name type="common">Mouse</name>
    <dbReference type="NCBI Taxonomy" id="10090"/>
    <lineage>
        <taxon>Eukaryota</taxon>
        <taxon>Metazoa</taxon>
        <taxon>Chordata</taxon>
        <taxon>Craniata</taxon>
        <taxon>Vertebrata</taxon>
        <taxon>Euteleostomi</taxon>
        <taxon>Mammalia</taxon>
        <taxon>Eutheria</taxon>
        <taxon>Euarchontoglires</taxon>
        <taxon>Glires</taxon>
        <taxon>Rodentia</taxon>
        <taxon>Myomorpha</taxon>
        <taxon>Muroidea</taxon>
        <taxon>Muridae</taxon>
        <taxon>Murinae</taxon>
        <taxon>Mus</taxon>
        <taxon>Mus</taxon>
    </lineage>
</organism>
<feature type="compositionally biased region" description="Basic residues" evidence="1">
    <location>
        <begin position="1"/>
        <end position="12"/>
    </location>
</feature>
<gene>
    <name evidence="3" type="primary">4933408J17Rik</name>
</gene>
<reference evidence="2" key="8">
    <citation type="journal article" date="2005" name="Science">
        <title>Antisense Transcription in the Mammalian Transcriptome.</title>
        <authorList>
            <consortium name="RIKEN Genome Exploration Research Group and Genome Science Group (Genome Network Project Core Group) and the FANTOM Consortium"/>
        </authorList>
    </citation>
    <scope>NUCLEOTIDE SEQUENCE</scope>
    <source>
        <strain evidence="2">C57BL/6J</strain>
        <tissue evidence="2">Testis</tissue>
    </source>
</reference>
<evidence type="ECO:0000313" key="3">
    <source>
        <dbReference type="MGI" id="MGI:1921704"/>
    </source>
</evidence>
<name>Q9D475_MOUSE</name>
<reference evidence="2" key="7">
    <citation type="journal article" date="2005" name="Science">
        <title>The Transcriptional Landscape of the Mammalian Genome.</title>
        <authorList>
            <consortium name="The FANTOM Consortium"/>
            <consortium name="Riken Genome Exploration Research Group and Genome Science Group (Genome Network Project Core Group)"/>
        </authorList>
    </citation>
    <scope>NUCLEOTIDE SEQUENCE</scope>
    <source>
        <strain evidence="2">C57BL/6J</strain>
        <tissue evidence="2">Testis</tissue>
    </source>
</reference>
<dbReference type="EMBL" id="AK016739">
    <property type="protein sequence ID" value="BAB30404.1"/>
    <property type="molecule type" value="mRNA"/>
</dbReference>
<accession>Q9D475</accession>
<dbReference type="MGI" id="MGI:1921704">
    <property type="gene designation" value="4933408J17Rik"/>
</dbReference>
<protein>
    <submittedName>
        <fullName evidence="2">Uncharacterized protein</fullName>
    </submittedName>
</protein>
<proteinExistence type="evidence at transcript level"/>
<reference evidence="2" key="4">
    <citation type="submission" date="2000-07" db="EMBL/GenBank/DDBJ databases">
        <authorList>
            <person name="Adachi J."/>
            <person name="Aizawa K."/>
            <person name="Akahira S."/>
            <person name="Akimura T."/>
            <person name="Arai A."/>
            <person name="Aono H."/>
            <person name="Arakawa T."/>
            <person name="Bono H."/>
            <person name="Carninci P."/>
            <person name="Fukuda S."/>
            <person name="Fukunishi Y."/>
            <person name="Furuno M."/>
            <person name="Hanagaki T."/>
            <person name="Hara A."/>
            <person name="Hayatsu N."/>
            <person name="Hiramoto K."/>
            <person name="Hiraoka T."/>
            <person name="Hori F."/>
            <person name="Imotani K."/>
            <person name="Ishii Y."/>
            <person name="Itoh M."/>
            <person name="Izawa M."/>
            <person name="Kasukawa T."/>
            <person name="Kato H."/>
            <person name="Kawai J."/>
            <person name="Kojima Y."/>
            <person name="Konno H."/>
            <person name="Kouda M."/>
            <person name="Koya S."/>
            <person name="Kurihara C."/>
            <person name="Matsuyama T."/>
            <person name="Miyazaki A."/>
            <person name="Nishi K."/>
            <person name="Nomura K."/>
            <person name="Numazaki R."/>
            <person name="Ohno M."/>
            <person name="Okazaki Y."/>
            <person name="Okido T."/>
            <person name="Owa C."/>
            <person name="Saito H."/>
            <person name="Saito R."/>
            <person name="Sakai C."/>
            <person name="Sakai K."/>
            <person name="Sano H."/>
            <person name="Sasaki D."/>
            <person name="Shibata K."/>
            <person name="Shibata Y."/>
            <person name="Shinagawa A."/>
            <person name="Shiraki T."/>
            <person name="Sogabe Y."/>
            <person name="Suzuki H."/>
            <person name="Tagami M."/>
            <person name="Tagawa A."/>
            <person name="Takahashi F."/>
            <person name="Tanaka T."/>
            <person name="Tejima Y."/>
            <person name="Toya T."/>
            <person name="Yamamura T."/>
            <person name="Yasunishi A."/>
            <person name="Yoshida K."/>
            <person name="Yoshino M."/>
            <person name="Muramatsu M."/>
            <person name="Hayashizaki Y."/>
        </authorList>
    </citation>
    <scope>NUCLEOTIDE SEQUENCE</scope>
    <source>
        <strain evidence="2">C57BL/6J</strain>
        <tissue evidence="2">Testis</tissue>
    </source>
</reference>
<reference evidence="2" key="1">
    <citation type="journal article" date="1999" name="Methods Enzymol.">
        <title>High-efficiency full-length cDNA cloning.</title>
        <authorList>
            <person name="Carninci P."/>
            <person name="Hayashizaki Y."/>
        </authorList>
    </citation>
    <scope>NUCLEOTIDE SEQUENCE</scope>
    <source>
        <strain evidence="2">C57BL/6J</strain>
        <tissue evidence="2">Testis</tissue>
    </source>
</reference>
<sequence>MNGRRRGRRAPRGRPSSSPRGAHRPYHRDHRRALHPASRRLRRCPPLVTGAAAATTKRPALREMADKSGLTFHLTPRCLGFCDWPPKTCLLIGGDGGTVS</sequence>